<dbReference type="PANTHER" id="PTHR19303:SF73">
    <property type="entry name" value="PROTEIN PDC2"/>
    <property type="match status" value="1"/>
</dbReference>
<protein>
    <submittedName>
        <fullName evidence="4">Tigger transposable element-derived protein 6</fullName>
    </submittedName>
</protein>
<evidence type="ECO:0000256" key="2">
    <source>
        <dbReference type="ARBA" id="ARBA00023125"/>
    </source>
</evidence>
<dbReference type="Pfam" id="PF03221">
    <property type="entry name" value="HTH_Tnp_Tc5"/>
    <property type="match status" value="1"/>
</dbReference>
<dbReference type="AlphaFoldDB" id="A0A4C1UED2"/>
<evidence type="ECO:0000313" key="4">
    <source>
        <dbReference type="EMBL" id="GBP24490.1"/>
    </source>
</evidence>
<feature type="domain" description="HTH CENPB-type" evidence="3">
    <location>
        <begin position="54"/>
        <end position="125"/>
    </location>
</feature>
<dbReference type="SMART" id="SM00674">
    <property type="entry name" value="CENPB"/>
    <property type="match status" value="1"/>
</dbReference>
<gene>
    <name evidence="4" type="primary">TIGD6</name>
    <name evidence="4" type="ORF">EVAR_20814_1</name>
</gene>
<dbReference type="GO" id="GO:0003677">
    <property type="term" value="F:DNA binding"/>
    <property type="evidence" value="ECO:0007669"/>
    <property type="project" value="UniProtKB-KW"/>
</dbReference>
<dbReference type="PANTHER" id="PTHR19303">
    <property type="entry name" value="TRANSPOSON"/>
    <property type="match status" value="1"/>
</dbReference>
<dbReference type="SUPFAM" id="SSF46689">
    <property type="entry name" value="Homeodomain-like"/>
    <property type="match status" value="1"/>
</dbReference>
<evidence type="ECO:0000256" key="1">
    <source>
        <dbReference type="ARBA" id="ARBA00004123"/>
    </source>
</evidence>
<dbReference type="InterPro" id="IPR009057">
    <property type="entry name" value="Homeodomain-like_sf"/>
</dbReference>
<evidence type="ECO:0000313" key="5">
    <source>
        <dbReference type="Proteomes" id="UP000299102"/>
    </source>
</evidence>
<dbReference type="STRING" id="151549.A0A4C1UED2"/>
<evidence type="ECO:0000259" key="3">
    <source>
        <dbReference type="PROSITE" id="PS51253"/>
    </source>
</evidence>
<sequence>MIAEKKKLIEKVEECEKKSDVAKEFKFPLNHTPLNLSTIIMHKEKMNAAQTAEVRKRTTKCEFSHLEESLVIWLRQCKEQKVFISGNLLKEQAKEFGSTLSIKNFVASEGWLTNFRKRNGVMFKNICGESGSVDDTVRLDWHGKLKTLIENYDAQDIFNTDETGLFFKCLPDKTLTFKDEKCHGGKT</sequence>
<name>A0A4C1UED2_EUMVA</name>
<dbReference type="Proteomes" id="UP000299102">
    <property type="component" value="Unassembled WGS sequence"/>
</dbReference>
<comment type="subcellular location">
    <subcellularLocation>
        <location evidence="1">Nucleus</location>
    </subcellularLocation>
</comment>
<accession>A0A4C1UED2</accession>
<reference evidence="4 5" key="1">
    <citation type="journal article" date="2019" name="Commun. Biol.">
        <title>The bagworm genome reveals a unique fibroin gene that provides high tensile strength.</title>
        <authorList>
            <person name="Kono N."/>
            <person name="Nakamura H."/>
            <person name="Ohtoshi R."/>
            <person name="Tomita M."/>
            <person name="Numata K."/>
            <person name="Arakawa K."/>
        </authorList>
    </citation>
    <scope>NUCLEOTIDE SEQUENCE [LARGE SCALE GENOMIC DNA]</scope>
</reference>
<dbReference type="EMBL" id="BGZK01000162">
    <property type="protein sequence ID" value="GBP24490.1"/>
    <property type="molecule type" value="Genomic_DNA"/>
</dbReference>
<dbReference type="GO" id="GO:0005634">
    <property type="term" value="C:nucleus"/>
    <property type="evidence" value="ECO:0007669"/>
    <property type="project" value="UniProtKB-SubCell"/>
</dbReference>
<dbReference type="InterPro" id="IPR050863">
    <property type="entry name" value="CenT-Element_Derived"/>
</dbReference>
<comment type="caution">
    <text evidence="4">The sequence shown here is derived from an EMBL/GenBank/DDBJ whole genome shotgun (WGS) entry which is preliminary data.</text>
</comment>
<dbReference type="OrthoDB" id="125347at2759"/>
<organism evidence="4 5">
    <name type="scientific">Eumeta variegata</name>
    <name type="common">Bagworm moth</name>
    <name type="synonym">Eumeta japonica</name>
    <dbReference type="NCBI Taxonomy" id="151549"/>
    <lineage>
        <taxon>Eukaryota</taxon>
        <taxon>Metazoa</taxon>
        <taxon>Ecdysozoa</taxon>
        <taxon>Arthropoda</taxon>
        <taxon>Hexapoda</taxon>
        <taxon>Insecta</taxon>
        <taxon>Pterygota</taxon>
        <taxon>Neoptera</taxon>
        <taxon>Endopterygota</taxon>
        <taxon>Lepidoptera</taxon>
        <taxon>Glossata</taxon>
        <taxon>Ditrysia</taxon>
        <taxon>Tineoidea</taxon>
        <taxon>Psychidae</taxon>
        <taxon>Oiketicinae</taxon>
        <taxon>Eumeta</taxon>
    </lineage>
</organism>
<keyword evidence="5" id="KW-1185">Reference proteome</keyword>
<keyword evidence="2" id="KW-0238">DNA-binding</keyword>
<dbReference type="Gene3D" id="1.10.10.60">
    <property type="entry name" value="Homeodomain-like"/>
    <property type="match status" value="2"/>
</dbReference>
<dbReference type="InterPro" id="IPR006600">
    <property type="entry name" value="HTH_CenpB_DNA-bd_dom"/>
</dbReference>
<dbReference type="PROSITE" id="PS51253">
    <property type="entry name" value="HTH_CENPB"/>
    <property type="match status" value="1"/>
</dbReference>
<proteinExistence type="predicted"/>